<feature type="compositionally biased region" description="Polar residues" evidence="1">
    <location>
        <begin position="187"/>
        <end position="197"/>
    </location>
</feature>
<name>B3SCU1_TRIAD</name>
<dbReference type="CTD" id="6759282"/>
<feature type="region of interest" description="Disordered" evidence="1">
    <location>
        <begin position="178"/>
        <end position="244"/>
    </location>
</feature>
<evidence type="ECO:0000313" key="2">
    <source>
        <dbReference type="EMBL" id="EDV19470.1"/>
    </source>
</evidence>
<sequence length="244" mass="27726">MSTTDSLRHTQKQYPGAHYNEADMNGDAPGRDANSHSQLYLPIYNTVKDNVSTEPPTDPYRTTLERHRSNPTDAVDYSSTQNLVHENDKHYSDSNSVYASHTYEGYASTTDPTYAQVEKKKKIPRTFDDLNRLPPSSGNDPYSTYPRNPNNQAPYNPRQSTDSNIYGTVHKEPAQLPVEQAPEIVQPRQNQRNSTKRQQSEYEDIEAAHFNPAYENQDYGSASLPRHFRPQGTVDDDASKELML</sequence>
<feature type="compositionally biased region" description="Polar residues" evidence="1">
    <location>
        <begin position="134"/>
        <end position="165"/>
    </location>
</feature>
<reference evidence="2 3" key="1">
    <citation type="journal article" date="2008" name="Nature">
        <title>The Trichoplax genome and the nature of placozoans.</title>
        <authorList>
            <person name="Srivastava M."/>
            <person name="Begovic E."/>
            <person name="Chapman J."/>
            <person name="Putnam N.H."/>
            <person name="Hellsten U."/>
            <person name="Kawashima T."/>
            <person name="Kuo A."/>
            <person name="Mitros T."/>
            <person name="Salamov A."/>
            <person name="Carpenter M.L."/>
            <person name="Signorovitch A.Y."/>
            <person name="Moreno M.A."/>
            <person name="Kamm K."/>
            <person name="Grimwood J."/>
            <person name="Schmutz J."/>
            <person name="Shapiro H."/>
            <person name="Grigoriev I.V."/>
            <person name="Buss L.W."/>
            <person name="Schierwater B."/>
            <person name="Dellaporta S.L."/>
            <person name="Rokhsar D.S."/>
        </authorList>
    </citation>
    <scope>NUCLEOTIDE SEQUENCE [LARGE SCALE GENOMIC DNA]</scope>
    <source>
        <strain evidence="2 3">Grell-BS-1999</strain>
    </source>
</reference>
<dbReference type="InParanoid" id="B3SCU1"/>
<dbReference type="GeneID" id="6759282"/>
<accession>B3SCU1</accession>
<evidence type="ECO:0000313" key="3">
    <source>
        <dbReference type="Proteomes" id="UP000009022"/>
    </source>
</evidence>
<gene>
    <name evidence="2" type="ORF">TRIADDRAFT_62096</name>
</gene>
<feature type="region of interest" description="Disordered" evidence="1">
    <location>
        <begin position="122"/>
        <end position="165"/>
    </location>
</feature>
<feature type="region of interest" description="Disordered" evidence="1">
    <location>
        <begin position="50"/>
        <end position="76"/>
    </location>
</feature>
<dbReference type="EMBL" id="DS985273">
    <property type="protein sequence ID" value="EDV19470.1"/>
    <property type="molecule type" value="Genomic_DNA"/>
</dbReference>
<dbReference type="AlphaFoldDB" id="B3SCU1"/>
<evidence type="ECO:0000256" key="1">
    <source>
        <dbReference type="SAM" id="MobiDB-lite"/>
    </source>
</evidence>
<protein>
    <submittedName>
        <fullName evidence="2">Uncharacterized protein</fullName>
    </submittedName>
</protein>
<dbReference type="KEGG" id="tad:TRIADDRAFT_62096"/>
<dbReference type="Proteomes" id="UP000009022">
    <property type="component" value="Unassembled WGS sequence"/>
</dbReference>
<feature type="region of interest" description="Disordered" evidence="1">
    <location>
        <begin position="1"/>
        <end position="36"/>
    </location>
</feature>
<keyword evidence="3" id="KW-1185">Reference proteome</keyword>
<proteinExistence type="predicted"/>
<organism evidence="2 3">
    <name type="scientific">Trichoplax adhaerens</name>
    <name type="common">Trichoplax reptans</name>
    <dbReference type="NCBI Taxonomy" id="10228"/>
    <lineage>
        <taxon>Eukaryota</taxon>
        <taxon>Metazoa</taxon>
        <taxon>Placozoa</taxon>
        <taxon>Uniplacotomia</taxon>
        <taxon>Trichoplacea</taxon>
        <taxon>Trichoplacidae</taxon>
        <taxon>Trichoplax</taxon>
    </lineage>
</organism>
<dbReference type="HOGENOM" id="CLU_1139294_0_0_1"/>
<dbReference type="PhylomeDB" id="B3SCU1"/>
<dbReference type="RefSeq" id="XP_002118070.1">
    <property type="nucleotide sequence ID" value="XM_002118034.1"/>
</dbReference>